<feature type="domain" description="HTH araC/xylS-type" evidence="4">
    <location>
        <begin position="5"/>
        <end position="103"/>
    </location>
</feature>
<dbReference type="Pfam" id="PF12833">
    <property type="entry name" value="HTH_18"/>
    <property type="match status" value="1"/>
</dbReference>
<dbReference type="InterPro" id="IPR018060">
    <property type="entry name" value="HTH_AraC"/>
</dbReference>
<sequence>MKEYNELMEWIESNLNKKITVSELATKAKCSERYLRTWFKKKTKMSPSEYILKRKLTQASFMLRETSRPITDISLMFGFEHQTAFSRSFKRFTGTSPIKYRFSEMRDMNNFCPSETVKDVPCIVNSVSLNNKKLKITKNKIIRVNFGMDFLMLTINGSLLPKKNLFIQIMDFIFKQEDIDNVTIYGEQKPGIGCDTILNIIAGDFVNSDNSEYDSITVSGGNYICFTFSGTPEELMSYHTWARGHGLHKYGAILRNSSSLASFHTGFEPGIFISYYYLPCDLVRQT</sequence>
<dbReference type="InterPro" id="IPR011256">
    <property type="entry name" value="Reg_factor_effector_dom_sf"/>
</dbReference>
<accession>A0A5Y5TBW1</accession>
<dbReference type="SMART" id="SM00342">
    <property type="entry name" value="HTH_ARAC"/>
    <property type="match status" value="1"/>
</dbReference>
<evidence type="ECO:0000313" key="5">
    <source>
        <dbReference type="EMBL" id="ECK5213813.1"/>
    </source>
</evidence>
<dbReference type="SUPFAM" id="SSF46689">
    <property type="entry name" value="Homeodomain-like"/>
    <property type="match status" value="2"/>
</dbReference>
<dbReference type="InterPro" id="IPR050959">
    <property type="entry name" value="MarA-like"/>
</dbReference>
<organism evidence="5">
    <name type="scientific">Salmonella enterica</name>
    <name type="common">Salmonella choleraesuis</name>
    <dbReference type="NCBI Taxonomy" id="28901"/>
    <lineage>
        <taxon>Bacteria</taxon>
        <taxon>Pseudomonadati</taxon>
        <taxon>Pseudomonadota</taxon>
        <taxon>Gammaproteobacteria</taxon>
        <taxon>Enterobacterales</taxon>
        <taxon>Enterobacteriaceae</taxon>
        <taxon>Salmonella</taxon>
    </lineage>
</organism>
<keyword evidence="3" id="KW-0804">Transcription</keyword>
<dbReference type="Gene3D" id="3.20.80.10">
    <property type="entry name" value="Regulatory factor, effector binding domain"/>
    <property type="match status" value="1"/>
</dbReference>
<dbReference type="RefSeq" id="WP_396014491.1">
    <property type="nucleotide sequence ID" value="NZ_BIMS01000020.1"/>
</dbReference>
<reference evidence="5" key="1">
    <citation type="submission" date="2019-08" db="EMBL/GenBank/DDBJ databases">
        <authorList>
            <consortium name="PulseNet: The National Subtyping Network for Foodborne Disease Surveillance"/>
            <person name="Tarr C.L."/>
            <person name="Trees E."/>
            <person name="Katz L.S."/>
            <person name="Carleton-Romer H.A."/>
            <person name="Stroika S."/>
            <person name="Kucerova Z."/>
            <person name="Roache K.F."/>
            <person name="Sabol A.L."/>
            <person name="Besser J."/>
            <person name="Gerner-Smidt P."/>
        </authorList>
    </citation>
    <scope>NUCLEOTIDE SEQUENCE</scope>
    <source>
        <strain evidence="5">PNUSAS086289</strain>
    </source>
</reference>
<dbReference type="EMBL" id="AAJCCP010000007">
    <property type="protein sequence ID" value="ECK5213813.1"/>
    <property type="molecule type" value="Genomic_DNA"/>
</dbReference>
<name>A0A5Y5TBW1_SALER</name>
<evidence type="ECO:0000256" key="2">
    <source>
        <dbReference type="ARBA" id="ARBA00023125"/>
    </source>
</evidence>
<dbReference type="PANTHER" id="PTHR47504:SF5">
    <property type="entry name" value="RIGHT ORIGIN-BINDING PROTEIN"/>
    <property type="match status" value="1"/>
</dbReference>
<keyword evidence="2" id="KW-0238">DNA-binding</keyword>
<dbReference type="GO" id="GO:0043565">
    <property type="term" value="F:sequence-specific DNA binding"/>
    <property type="evidence" value="ECO:0007669"/>
    <property type="project" value="InterPro"/>
</dbReference>
<dbReference type="InterPro" id="IPR009057">
    <property type="entry name" value="Homeodomain-like_sf"/>
</dbReference>
<evidence type="ECO:0000256" key="3">
    <source>
        <dbReference type="ARBA" id="ARBA00023163"/>
    </source>
</evidence>
<dbReference type="GO" id="GO:0003700">
    <property type="term" value="F:DNA-binding transcription factor activity"/>
    <property type="evidence" value="ECO:0007669"/>
    <property type="project" value="InterPro"/>
</dbReference>
<dbReference type="PRINTS" id="PR00032">
    <property type="entry name" value="HTHARAC"/>
</dbReference>
<dbReference type="AlphaFoldDB" id="A0A5Y5TBW1"/>
<evidence type="ECO:0000259" key="4">
    <source>
        <dbReference type="PROSITE" id="PS01124"/>
    </source>
</evidence>
<dbReference type="Gene3D" id="1.10.10.60">
    <property type="entry name" value="Homeodomain-like"/>
    <property type="match status" value="2"/>
</dbReference>
<proteinExistence type="predicted"/>
<dbReference type="PROSITE" id="PS01124">
    <property type="entry name" value="HTH_ARAC_FAMILY_2"/>
    <property type="match status" value="1"/>
</dbReference>
<dbReference type="InterPro" id="IPR020449">
    <property type="entry name" value="Tscrpt_reg_AraC-type_HTH"/>
</dbReference>
<protein>
    <submittedName>
        <fullName evidence="5">Helix-turn-helix transcriptional regulator</fullName>
    </submittedName>
</protein>
<evidence type="ECO:0000256" key="1">
    <source>
        <dbReference type="ARBA" id="ARBA00023015"/>
    </source>
</evidence>
<dbReference type="InterPro" id="IPR018062">
    <property type="entry name" value="HTH_AraC-typ_CS"/>
</dbReference>
<dbReference type="PANTHER" id="PTHR47504">
    <property type="entry name" value="RIGHT ORIGIN-BINDING PROTEIN"/>
    <property type="match status" value="1"/>
</dbReference>
<gene>
    <name evidence="5" type="ORF">FRL26_08960</name>
</gene>
<keyword evidence="1" id="KW-0805">Transcription regulation</keyword>
<dbReference type="PROSITE" id="PS00041">
    <property type="entry name" value="HTH_ARAC_FAMILY_1"/>
    <property type="match status" value="1"/>
</dbReference>
<comment type="caution">
    <text evidence="5">The sequence shown here is derived from an EMBL/GenBank/DDBJ whole genome shotgun (WGS) entry which is preliminary data.</text>
</comment>